<comment type="similarity">
    <text evidence="1">Belongs to the dymeclin family.</text>
</comment>
<dbReference type="AlphaFoldDB" id="A0A6A4WGT4"/>
<name>A0A6A4WGT4_AMPAM</name>
<keyword evidence="3" id="KW-0519">Myristate</keyword>
<protein>
    <recommendedName>
        <fullName evidence="2">Dymeclin</fullName>
    </recommendedName>
</protein>
<accession>A0A6A4WGT4</accession>
<keyword evidence="4" id="KW-0449">Lipoprotein</keyword>
<reference evidence="5 6" key="1">
    <citation type="submission" date="2019-07" db="EMBL/GenBank/DDBJ databases">
        <title>Draft genome assembly of a fouling barnacle, Amphibalanus amphitrite (Darwin, 1854): The first reference genome for Thecostraca.</title>
        <authorList>
            <person name="Kim W."/>
        </authorList>
    </citation>
    <scope>NUCLEOTIDE SEQUENCE [LARGE SCALE GENOMIC DNA]</scope>
    <source>
        <strain evidence="5">SNU_AA5</strain>
        <tissue evidence="5">Soma without cirri and trophi</tissue>
    </source>
</reference>
<dbReference type="OrthoDB" id="10253409at2759"/>
<dbReference type="GO" id="GO:0007030">
    <property type="term" value="P:Golgi organization"/>
    <property type="evidence" value="ECO:0007669"/>
    <property type="project" value="TreeGrafter"/>
</dbReference>
<dbReference type="InterPro" id="IPR019142">
    <property type="entry name" value="Dymeclin"/>
</dbReference>
<evidence type="ECO:0000256" key="3">
    <source>
        <dbReference type="ARBA" id="ARBA00022707"/>
    </source>
</evidence>
<evidence type="ECO:0000256" key="4">
    <source>
        <dbReference type="ARBA" id="ARBA00023288"/>
    </source>
</evidence>
<evidence type="ECO:0000313" key="6">
    <source>
        <dbReference type="Proteomes" id="UP000440578"/>
    </source>
</evidence>
<gene>
    <name evidence="5" type="primary">dym_1</name>
    <name evidence="5" type="ORF">FJT64_002997</name>
</gene>
<comment type="caution">
    <text evidence="5">The sequence shown here is derived from an EMBL/GenBank/DDBJ whole genome shotgun (WGS) entry which is preliminary data.</text>
</comment>
<proteinExistence type="inferred from homology"/>
<dbReference type="EMBL" id="VIIS01001102">
    <property type="protein sequence ID" value="KAF0302012.1"/>
    <property type="molecule type" value="Genomic_DNA"/>
</dbReference>
<dbReference type="EMBL" id="VIIS01001102">
    <property type="protein sequence ID" value="KAF0302011.1"/>
    <property type="molecule type" value="Genomic_DNA"/>
</dbReference>
<dbReference type="Pfam" id="PF09742">
    <property type="entry name" value="Dymeclin"/>
    <property type="match status" value="1"/>
</dbReference>
<keyword evidence="6" id="KW-1185">Reference proteome</keyword>
<dbReference type="GO" id="GO:0005794">
    <property type="term" value="C:Golgi apparatus"/>
    <property type="evidence" value="ECO:0007669"/>
    <property type="project" value="TreeGrafter"/>
</dbReference>
<organism evidence="5 6">
    <name type="scientific">Amphibalanus amphitrite</name>
    <name type="common">Striped barnacle</name>
    <name type="synonym">Balanus amphitrite</name>
    <dbReference type="NCBI Taxonomy" id="1232801"/>
    <lineage>
        <taxon>Eukaryota</taxon>
        <taxon>Metazoa</taxon>
        <taxon>Ecdysozoa</taxon>
        <taxon>Arthropoda</taxon>
        <taxon>Crustacea</taxon>
        <taxon>Multicrustacea</taxon>
        <taxon>Cirripedia</taxon>
        <taxon>Thoracica</taxon>
        <taxon>Thoracicalcarea</taxon>
        <taxon>Balanomorpha</taxon>
        <taxon>Balanoidea</taxon>
        <taxon>Balanidae</taxon>
        <taxon>Amphibalaninae</taxon>
        <taxon>Amphibalanus</taxon>
    </lineage>
</organism>
<dbReference type="PANTHER" id="PTHR12895">
    <property type="entry name" value="DYMECLIN"/>
    <property type="match status" value="1"/>
</dbReference>
<evidence type="ECO:0000256" key="2">
    <source>
        <dbReference type="ARBA" id="ARBA00015736"/>
    </source>
</evidence>
<dbReference type="PANTHER" id="PTHR12895:SF9">
    <property type="entry name" value="DYMECLIN"/>
    <property type="match status" value="1"/>
</dbReference>
<dbReference type="Proteomes" id="UP000440578">
    <property type="component" value="Unassembled WGS sequence"/>
</dbReference>
<evidence type="ECO:0000313" key="5">
    <source>
        <dbReference type="EMBL" id="KAF0302012.1"/>
    </source>
</evidence>
<sequence length="625" mass="69135">MGAGASDLKSIQDSPELRKFVGEDLIAPNDPFWNQLLGFKLARKLMRNDDKNLESSLQDLFNTFLTNNPKTGNFAALIKIFSLKVTDLKSSLALKCDDLRRETLAAAQLVRQLCQRLVSCSDEEQLVRQCRALPLPDGVPPPAGSDPLLLLIGTLTDMTITLPLQENTYFIHLEALNTLLILLGCQMYTTKPAHELPVYRLLLSAQPAADAGPFVKTLLRRVSARDRAPDWSAADGADGGGSFTLGLAGGLWSALTLGYSSLTAGGAEETADHWPPVAAQSLLLLLVLGNHCYGPAQPARQPAPQSHLMVRPHSFRVDFGRLLNALCDLPPSEPASLLLYLLLHKSAAFRTYVLSRTDVDTPVMPTLLTLYRVADNSSSSHQLYMSLIVLLILTEDPLFNRSVHDTLVKSAPWFTERSVTDISVGGLIVLVLVRAIQFNMNNTRDKYLHTNCLAALANMSAEFRQLHPFVCQRLVSLLEQLSRRHSRQLQLLQTQPPPDGVSTAGRDGAWRTVVKMLLEIINSCLTAQLAHNPNLVLAHFHEKVASLPKEPGVKEVLAVIQEGVRMFPMERLRKFPELKFKYVEESDPEAFFIPHVWSVVFSGSELHWRADTVCQFDPLQPGAVS</sequence>
<evidence type="ECO:0000256" key="1">
    <source>
        <dbReference type="ARBA" id="ARBA00010603"/>
    </source>
</evidence>